<feature type="compositionally biased region" description="Pro residues" evidence="6">
    <location>
        <begin position="493"/>
        <end position="505"/>
    </location>
</feature>
<dbReference type="PANTHER" id="PTHR31113:SF5">
    <property type="entry name" value="OS04G0405700 PROTEIN"/>
    <property type="match status" value="1"/>
</dbReference>
<evidence type="ECO:0000256" key="4">
    <source>
        <dbReference type="ARBA" id="ARBA00022989"/>
    </source>
</evidence>
<name>A0A4S4DRX2_CAMSN</name>
<sequence>MLGFYKSKNILKMVLKRPKMVLTKRGIRFGIRFFGLLRIIEAAVSLHSSSRYWGRAGLSCSTGDSKLTFSFNLLECLDTNAQTRGSLIFSRTRHPSWMHNQMLHCAMPSSSTRRSNLHSSLSPLQGSSADITPSSSTQPSPTVNLTCEYTLAKQTDSYSEIWSKIHSSYSYEDPNLGQGEAREDQQLAQVLNPSQECVQEALRHATPSTLTRLVSTYFDHSGNTSHLCLLLLDNVQHARSLYYDLHNLLDVLPLDSDPNSLTQAQCDRAFDIFLQFDRLGNPFPRPDSHNFHDMRHCFSQLNQKLHHRLCKSRSRVHLLRRAASCSAICFIGTVVGVSIAAVAIASHALIAFVAGPFLPALVPTKISKKALSHLAQLDAAAKGTYVLHNDLNTIDRLVERLYTAIEGDKFLIRLGLDRGRERHPIHEVAKQLQKNHHNFLSQLMDLEEHICLCFATINRARSLLLKEIYLHQSHYSEPICCMNHRRWRRRSCSPPPPPPPPPSPLTDPSSVASSSSRPPLNRRLSPPPPSAMADLHRSSLPHSNLSRSSLRHSDPPSGLLLPPPPSLANVMGRNEWLTYSRKDLSTGWLHCDPGPLFKPEYFTLPGWVPNWEYYAPVGDHASQLVSKIGVEVRTHLPDFSIRRWKHVNEEVMALMFQRLTDQFDMEGDSTNVSKAVATKCGQSLSTHAYRTRRSPFW</sequence>
<evidence type="ECO:0000313" key="9">
    <source>
        <dbReference type="Proteomes" id="UP000306102"/>
    </source>
</evidence>
<feature type="region of interest" description="Disordered" evidence="6">
    <location>
        <begin position="490"/>
        <end position="565"/>
    </location>
</feature>
<keyword evidence="9" id="KW-1185">Reference proteome</keyword>
<keyword evidence="3 7" id="KW-0812">Transmembrane</keyword>
<dbReference type="EMBL" id="SDRB02010539">
    <property type="protein sequence ID" value="THG05909.1"/>
    <property type="molecule type" value="Genomic_DNA"/>
</dbReference>
<dbReference type="Pfam" id="PF05055">
    <property type="entry name" value="DUF677"/>
    <property type="match status" value="1"/>
</dbReference>
<comment type="caution">
    <text evidence="8">The sequence shown here is derived from an EMBL/GenBank/DDBJ whole genome shotgun (WGS) entry which is preliminary data.</text>
</comment>
<reference evidence="8 9" key="1">
    <citation type="journal article" date="2018" name="Proc. Natl. Acad. Sci. U.S.A.">
        <title>Draft genome sequence of Camellia sinensis var. sinensis provides insights into the evolution of the tea genome and tea quality.</title>
        <authorList>
            <person name="Wei C."/>
            <person name="Yang H."/>
            <person name="Wang S."/>
            <person name="Zhao J."/>
            <person name="Liu C."/>
            <person name="Gao L."/>
            <person name="Xia E."/>
            <person name="Lu Y."/>
            <person name="Tai Y."/>
            <person name="She G."/>
            <person name="Sun J."/>
            <person name="Cao H."/>
            <person name="Tong W."/>
            <person name="Gao Q."/>
            <person name="Li Y."/>
            <person name="Deng W."/>
            <person name="Jiang X."/>
            <person name="Wang W."/>
            <person name="Chen Q."/>
            <person name="Zhang S."/>
            <person name="Li H."/>
            <person name="Wu J."/>
            <person name="Wang P."/>
            <person name="Li P."/>
            <person name="Shi C."/>
            <person name="Zheng F."/>
            <person name="Jian J."/>
            <person name="Huang B."/>
            <person name="Shan D."/>
            <person name="Shi M."/>
            <person name="Fang C."/>
            <person name="Yue Y."/>
            <person name="Li F."/>
            <person name="Li D."/>
            <person name="Wei S."/>
            <person name="Han B."/>
            <person name="Jiang C."/>
            <person name="Yin Y."/>
            <person name="Xia T."/>
            <person name="Zhang Z."/>
            <person name="Bennetzen J.L."/>
            <person name="Zhao S."/>
            <person name="Wan X."/>
        </authorList>
    </citation>
    <scope>NUCLEOTIDE SEQUENCE [LARGE SCALE GENOMIC DNA]</scope>
    <source>
        <strain evidence="9">cv. Shuchazao</strain>
        <tissue evidence="8">Leaf</tissue>
    </source>
</reference>
<accession>A0A4S4DRX2</accession>
<proteinExistence type="inferred from homology"/>
<feature type="compositionally biased region" description="Low complexity" evidence="6">
    <location>
        <begin position="132"/>
        <end position="142"/>
    </location>
</feature>
<dbReference type="PANTHER" id="PTHR31113">
    <property type="entry name" value="UPF0496 PROTEIN 3-RELATED"/>
    <property type="match status" value="1"/>
</dbReference>
<comment type="subcellular location">
    <subcellularLocation>
        <location evidence="1">Membrane</location>
    </subcellularLocation>
</comment>
<feature type="transmembrane region" description="Helical" evidence="7">
    <location>
        <begin position="330"/>
        <end position="362"/>
    </location>
</feature>
<dbReference type="GO" id="GO:0016020">
    <property type="term" value="C:membrane"/>
    <property type="evidence" value="ECO:0007669"/>
    <property type="project" value="UniProtKB-SubCell"/>
</dbReference>
<evidence type="ECO:0000256" key="3">
    <source>
        <dbReference type="ARBA" id="ARBA00022692"/>
    </source>
</evidence>
<evidence type="ECO:0000256" key="5">
    <source>
        <dbReference type="ARBA" id="ARBA00023136"/>
    </source>
</evidence>
<feature type="compositionally biased region" description="Low complexity" evidence="6">
    <location>
        <begin position="506"/>
        <end position="524"/>
    </location>
</feature>
<evidence type="ECO:0000256" key="7">
    <source>
        <dbReference type="SAM" id="Phobius"/>
    </source>
</evidence>
<evidence type="ECO:0000313" key="8">
    <source>
        <dbReference type="EMBL" id="THG05909.1"/>
    </source>
</evidence>
<comment type="similarity">
    <text evidence="2">Belongs to the UPF0496 family.</text>
</comment>
<feature type="compositionally biased region" description="Low complexity" evidence="6">
    <location>
        <begin position="109"/>
        <end position="122"/>
    </location>
</feature>
<gene>
    <name evidence="8" type="ORF">TEA_007000</name>
</gene>
<feature type="compositionally biased region" description="Low complexity" evidence="6">
    <location>
        <begin position="538"/>
        <end position="548"/>
    </location>
</feature>
<evidence type="ECO:0000256" key="2">
    <source>
        <dbReference type="ARBA" id="ARBA00009074"/>
    </source>
</evidence>
<dbReference type="STRING" id="542762.A0A4S4DRX2"/>
<dbReference type="AlphaFoldDB" id="A0A4S4DRX2"/>
<dbReference type="InterPro" id="IPR007749">
    <property type="entry name" value="DUF677"/>
</dbReference>
<organism evidence="8 9">
    <name type="scientific">Camellia sinensis var. sinensis</name>
    <name type="common">China tea</name>
    <dbReference type="NCBI Taxonomy" id="542762"/>
    <lineage>
        <taxon>Eukaryota</taxon>
        <taxon>Viridiplantae</taxon>
        <taxon>Streptophyta</taxon>
        <taxon>Embryophyta</taxon>
        <taxon>Tracheophyta</taxon>
        <taxon>Spermatophyta</taxon>
        <taxon>Magnoliopsida</taxon>
        <taxon>eudicotyledons</taxon>
        <taxon>Gunneridae</taxon>
        <taxon>Pentapetalae</taxon>
        <taxon>asterids</taxon>
        <taxon>Ericales</taxon>
        <taxon>Theaceae</taxon>
        <taxon>Camellia</taxon>
    </lineage>
</organism>
<protein>
    <submittedName>
        <fullName evidence="8">Uncharacterized protein</fullName>
    </submittedName>
</protein>
<keyword evidence="4 7" id="KW-1133">Transmembrane helix</keyword>
<evidence type="ECO:0000256" key="1">
    <source>
        <dbReference type="ARBA" id="ARBA00004370"/>
    </source>
</evidence>
<dbReference type="Proteomes" id="UP000306102">
    <property type="component" value="Unassembled WGS sequence"/>
</dbReference>
<evidence type="ECO:0000256" key="6">
    <source>
        <dbReference type="SAM" id="MobiDB-lite"/>
    </source>
</evidence>
<keyword evidence="5 7" id="KW-0472">Membrane</keyword>
<feature type="region of interest" description="Disordered" evidence="6">
    <location>
        <begin position="109"/>
        <end position="142"/>
    </location>
</feature>